<evidence type="ECO:0000256" key="4">
    <source>
        <dbReference type="ARBA" id="ARBA00023136"/>
    </source>
</evidence>
<feature type="transmembrane region" description="Helical" evidence="6">
    <location>
        <begin position="315"/>
        <end position="334"/>
    </location>
</feature>
<evidence type="ECO:0000256" key="5">
    <source>
        <dbReference type="SAM" id="MobiDB-lite"/>
    </source>
</evidence>
<organism evidence="8 9">
    <name type="scientific">Fragariocoptes setiger</name>
    <dbReference type="NCBI Taxonomy" id="1670756"/>
    <lineage>
        <taxon>Eukaryota</taxon>
        <taxon>Metazoa</taxon>
        <taxon>Ecdysozoa</taxon>
        <taxon>Arthropoda</taxon>
        <taxon>Chelicerata</taxon>
        <taxon>Arachnida</taxon>
        <taxon>Acari</taxon>
        <taxon>Acariformes</taxon>
        <taxon>Trombidiformes</taxon>
        <taxon>Prostigmata</taxon>
        <taxon>Eupodina</taxon>
        <taxon>Eriophyoidea</taxon>
        <taxon>Phytoptidae</taxon>
        <taxon>Fragariocoptes</taxon>
    </lineage>
</organism>
<feature type="transmembrane region" description="Helical" evidence="6">
    <location>
        <begin position="12"/>
        <end position="34"/>
    </location>
</feature>
<proteinExistence type="predicted"/>
<protein>
    <submittedName>
        <fullName evidence="8">GDP-fucose transporter 1</fullName>
    </submittedName>
</protein>
<keyword evidence="4 6" id="KW-0472">Membrane</keyword>
<evidence type="ECO:0000313" key="9">
    <source>
        <dbReference type="Proteomes" id="UP000825002"/>
    </source>
</evidence>
<feature type="transmembrane region" description="Helical" evidence="6">
    <location>
        <begin position="46"/>
        <end position="66"/>
    </location>
</feature>
<sequence length="369" mass="41037">MAQNELCLKYIRIFIVELAYWVISISMVFINKFVLSDSLLGGELTVFITMFQCLFALAILVTLNFVTKNCIDPCVSETTNDQIHSKVSLTDLIHVSLPPVIKFSVFRRVFPVSLLYVGMLVMNNFCLKYVGVAFYFVCRSLTTVFNVIFTYYILNEPTSRGALLCCVLIVVGFVGGIDQENVMGDISVLGVIFGVASSLFTSLFSIYTKKTLASLDKNIWALTLYNNINAISLFIPLIILHGDLGVLLSIKSNIVSDPTFWSMLSVSGIMAFLISTVTNASIKYTSPLTHNISGTAKACFQTVIAVLYYHDHKTLLWWTSNLTILFASAAYSRIKQKEMEQRMKSSPSEPSIASGSTDSIKLLVDKNQK</sequence>
<feature type="transmembrane region" description="Helical" evidence="6">
    <location>
        <begin position="133"/>
        <end position="154"/>
    </location>
</feature>
<feature type="transmembrane region" description="Helical" evidence="6">
    <location>
        <begin position="189"/>
        <end position="207"/>
    </location>
</feature>
<feature type="transmembrane region" description="Helical" evidence="6">
    <location>
        <begin position="161"/>
        <end position="177"/>
    </location>
</feature>
<keyword evidence="9" id="KW-1185">Reference proteome</keyword>
<dbReference type="EMBL" id="JAIFTH010000050">
    <property type="protein sequence ID" value="KAG9510943.1"/>
    <property type="molecule type" value="Genomic_DNA"/>
</dbReference>
<dbReference type="Pfam" id="PF03151">
    <property type="entry name" value="TPT"/>
    <property type="match status" value="1"/>
</dbReference>
<comment type="caution">
    <text evidence="8">The sequence shown here is derived from an EMBL/GenBank/DDBJ whole genome shotgun (WGS) entry which is preliminary data.</text>
</comment>
<evidence type="ECO:0000256" key="1">
    <source>
        <dbReference type="ARBA" id="ARBA00004141"/>
    </source>
</evidence>
<comment type="subcellular location">
    <subcellularLocation>
        <location evidence="1">Membrane</location>
        <topology evidence="1">Multi-pass membrane protein</topology>
    </subcellularLocation>
</comment>
<keyword evidence="2 6" id="KW-0812">Transmembrane</keyword>
<feature type="transmembrane region" description="Helical" evidence="6">
    <location>
        <begin position="219"/>
        <end position="240"/>
    </location>
</feature>
<dbReference type="Proteomes" id="UP000825002">
    <property type="component" value="Unassembled WGS sequence"/>
</dbReference>
<dbReference type="PANTHER" id="PTHR11132">
    <property type="entry name" value="SOLUTE CARRIER FAMILY 35"/>
    <property type="match status" value="1"/>
</dbReference>
<dbReference type="InterPro" id="IPR004853">
    <property type="entry name" value="Sugar_P_trans_dom"/>
</dbReference>
<evidence type="ECO:0000256" key="3">
    <source>
        <dbReference type="ARBA" id="ARBA00022989"/>
    </source>
</evidence>
<evidence type="ECO:0000313" key="8">
    <source>
        <dbReference type="EMBL" id="KAG9510943.1"/>
    </source>
</evidence>
<dbReference type="SUPFAM" id="SSF103481">
    <property type="entry name" value="Multidrug resistance efflux transporter EmrE"/>
    <property type="match status" value="1"/>
</dbReference>
<evidence type="ECO:0000256" key="6">
    <source>
        <dbReference type="SAM" id="Phobius"/>
    </source>
</evidence>
<name>A0ABQ7SC00_9ACAR</name>
<feature type="region of interest" description="Disordered" evidence="5">
    <location>
        <begin position="339"/>
        <end position="369"/>
    </location>
</feature>
<feature type="non-terminal residue" evidence="8">
    <location>
        <position position="1"/>
    </location>
</feature>
<keyword evidence="3 6" id="KW-1133">Transmembrane helix</keyword>
<dbReference type="InterPro" id="IPR037185">
    <property type="entry name" value="EmrE-like"/>
</dbReference>
<feature type="domain" description="Sugar phosphate transporter" evidence="7">
    <location>
        <begin position="14"/>
        <end position="312"/>
    </location>
</feature>
<reference evidence="8 9" key="1">
    <citation type="submission" date="2020-10" db="EMBL/GenBank/DDBJ databases">
        <authorList>
            <person name="Klimov P.B."/>
            <person name="Dyachkov S.M."/>
            <person name="Chetverikov P.E."/>
        </authorList>
    </citation>
    <scope>NUCLEOTIDE SEQUENCE [LARGE SCALE GENOMIC DNA]</scope>
    <source>
        <strain evidence="8">BMOC 18-1129-001#AD2665</strain>
        <tissue evidence="8">Entire mites</tissue>
    </source>
</reference>
<gene>
    <name evidence="8" type="primary">Slc35c1</name>
    <name evidence="8" type="ORF">GZH46_00498</name>
</gene>
<accession>A0ABQ7SC00</accession>
<feature type="transmembrane region" description="Helical" evidence="6">
    <location>
        <begin position="260"/>
        <end position="280"/>
    </location>
</feature>
<evidence type="ECO:0000259" key="7">
    <source>
        <dbReference type="Pfam" id="PF03151"/>
    </source>
</evidence>
<dbReference type="InterPro" id="IPR050186">
    <property type="entry name" value="TPT_transporter"/>
</dbReference>
<feature type="compositionally biased region" description="Low complexity" evidence="5">
    <location>
        <begin position="345"/>
        <end position="356"/>
    </location>
</feature>
<evidence type="ECO:0000256" key="2">
    <source>
        <dbReference type="ARBA" id="ARBA00022692"/>
    </source>
</evidence>